<feature type="region of interest" description="Disordered" evidence="2">
    <location>
        <begin position="1"/>
        <end position="32"/>
    </location>
</feature>
<dbReference type="InterPro" id="IPR042100">
    <property type="entry name" value="Bug_dom1"/>
</dbReference>
<name>A0ABU9BAN8_9BURK</name>
<reference evidence="3 4" key="1">
    <citation type="submission" date="2024-04" db="EMBL/GenBank/DDBJ databases">
        <title>Novel species of the genus Ideonella isolated from streams.</title>
        <authorList>
            <person name="Lu H."/>
        </authorList>
    </citation>
    <scope>NUCLEOTIDE SEQUENCE [LARGE SCALE GENOMIC DNA]</scope>
    <source>
        <strain evidence="3 4">BYS139W</strain>
    </source>
</reference>
<sequence length="359" mass="36982">MAHPSCGDISADREATGHDRHRPRDPVASARTPTLTAARAAAWAAAGLAAAILAPANAQAQAFPAKPVTVIVPFAAGGGSDNIARLITNRLAERTGKTFIVDNRGGAGTNIGNEAAARAAADGHTVLLAQFTLAANPHLYPTLRYRPEKDFIPVVHIANAPTVLVVAAGSPISSVASLAAQARAKAGKLNFGSGGAGTSVHLAGELFQQQTGTDLQHIPYKGSSPAMADLIGGQIEMIFDTSTSALPHIQGGKVRAVGIAGPQRLKVLPTVPTFAEQGHKDFDVPAWYGLVAPAGTPPAAVQWLNTEVNAILKEPAMQSRLDAIGAVAVGGAPAAFGDFMQAQSTRWAKVIRTAHITLE</sequence>
<dbReference type="CDD" id="cd13578">
    <property type="entry name" value="PBP2_Bug27"/>
    <property type="match status" value="1"/>
</dbReference>
<evidence type="ECO:0000313" key="4">
    <source>
        <dbReference type="Proteomes" id="UP001368500"/>
    </source>
</evidence>
<evidence type="ECO:0000256" key="2">
    <source>
        <dbReference type="SAM" id="MobiDB-lite"/>
    </source>
</evidence>
<dbReference type="PANTHER" id="PTHR42928:SF5">
    <property type="entry name" value="BLR1237 PROTEIN"/>
    <property type="match status" value="1"/>
</dbReference>
<dbReference type="RefSeq" id="WP_341374750.1">
    <property type="nucleotide sequence ID" value="NZ_JBBUTF010000011.1"/>
</dbReference>
<organism evidence="3 4">
    <name type="scientific">Pseudaquabacterium rugosum</name>
    <dbReference type="NCBI Taxonomy" id="2984194"/>
    <lineage>
        <taxon>Bacteria</taxon>
        <taxon>Pseudomonadati</taxon>
        <taxon>Pseudomonadota</taxon>
        <taxon>Betaproteobacteria</taxon>
        <taxon>Burkholderiales</taxon>
        <taxon>Sphaerotilaceae</taxon>
        <taxon>Pseudaquabacterium</taxon>
    </lineage>
</organism>
<feature type="compositionally biased region" description="Basic and acidic residues" evidence="2">
    <location>
        <begin position="10"/>
        <end position="25"/>
    </location>
</feature>
<dbReference type="Gene3D" id="3.40.190.10">
    <property type="entry name" value="Periplasmic binding protein-like II"/>
    <property type="match status" value="1"/>
</dbReference>
<evidence type="ECO:0000256" key="1">
    <source>
        <dbReference type="ARBA" id="ARBA00006987"/>
    </source>
</evidence>
<dbReference type="PANTHER" id="PTHR42928">
    <property type="entry name" value="TRICARBOXYLATE-BINDING PROTEIN"/>
    <property type="match status" value="1"/>
</dbReference>
<evidence type="ECO:0000313" key="3">
    <source>
        <dbReference type="EMBL" id="MEK8026967.1"/>
    </source>
</evidence>
<dbReference type="InterPro" id="IPR005064">
    <property type="entry name" value="BUG"/>
</dbReference>
<dbReference type="SUPFAM" id="SSF53850">
    <property type="entry name" value="Periplasmic binding protein-like II"/>
    <property type="match status" value="1"/>
</dbReference>
<keyword evidence="4" id="KW-1185">Reference proteome</keyword>
<accession>A0ABU9BAN8</accession>
<comment type="similarity">
    <text evidence="1">Belongs to the UPF0065 (bug) family.</text>
</comment>
<dbReference type="Proteomes" id="UP001368500">
    <property type="component" value="Unassembled WGS sequence"/>
</dbReference>
<comment type="caution">
    <text evidence="3">The sequence shown here is derived from an EMBL/GenBank/DDBJ whole genome shotgun (WGS) entry which is preliminary data.</text>
</comment>
<gene>
    <name evidence="3" type="ORF">AACH11_13430</name>
</gene>
<dbReference type="EMBL" id="JBBUTF010000011">
    <property type="protein sequence ID" value="MEK8026967.1"/>
    <property type="molecule type" value="Genomic_DNA"/>
</dbReference>
<protein>
    <submittedName>
        <fullName evidence="3">Tripartite tricarboxylate transporter substrate binding protein</fullName>
    </submittedName>
</protein>
<proteinExistence type="inferred from homology"/>
<dbReference type="Gene3D" id="3.40.190.150">
    <property type="entry name" value="Bordetella uptake gene, domain 1"/>
    <property type="match status" value="1"/>
</dbReference>
<dbReference type="Pfam" id="PF03401">
    <property type="entry name" value="TctC"/>
    <property type="match status" value="1"/>
</dbReference>
<dbReference type="PIRSF" id="PIRSF017082">
    <property type="entry name" value="YflP"/>
    <property type="match status" value="1"/>
</dbReference>